<dbReference type="SUPFAM" id="SSF57850">
    <property type="entry name" value="RING/U-box"/>
    <property type="match status" value="1"/>
</dbReference>
<sequence length="464" mass="50661">MDNTTSPSFHNSLHRHTLFYMKPGDLAYVSGPPPFVRTETCYQCLKKPSLLSASRLRACWHCGNSYCSIHCSNKVLSPVLKPGSRVIEGYQTEAVCNFCYTFVKMSSASPDDLQRCSISQLKKYLLVYNIPLPPAVHEKSELVDLIHHSTGMDGHQPPAREAYFRRNSVPKPSATARPSAFDRLAHSFDQAFSIGESSGSGTSTDSQQSAFSSASGSSRDSAPIHPPTASSHRPSPSAHSYSNSRAPNAPSAPSYPVHARPTATTHPTSSAVPVVPPSRPTRDAKLLFANLIALESPAETAQLYSVKELKTILTLNHVRCTNILEKSELISKVCDLVRDERMRLQRESERENEEASAQANHNSNLETQDQASGDVWEQIPDHILSEHPSISSVPALSNSGAMRSSQKGPTECVICFDHDAILASVDCGHLALCTGCAAEVMKTSKECPLCRLTIRHNGLIRIFI</sequence>
<name>A0A0F7SN68_PHARH</name>
<dbReference type="Pfam" id="PF13920">
    <property type="entry name" value="zf-C3HC4_3"/>
    <property type="match status" value="1"/>
</dbReference>
<dbReference type="SUPFAM" id="SSF57903">
    <property type="entry name" value="FYVE/PHD zinc finger"/>
    <property type="match status" value="1"/>
</dbReference>
<proteinExistence type="predicted"/>
<dbReference type="PANTHER" id="PTHR14879">
    <property type="entry name" value="CASPASE REGULATOR, RING FINGER DOMAIN-CONTAINING"/>
    <property type="match status" value="1"/>
</dbReference>
<protein>
    <submittedName>
        <fullName evidence="4">Zinc finger, RING-type</fullName>
    </submittedName>
</protein>
<keyword evidence="1" id="KW-0862">Zinc</keyword>
<dbReference type="GO" id="GO:0008270">
    <property type="term" value="F:zinc ion binding"/>
    <property type="evidence" value="ECO:0007669"/>
    <property type="project" value="UniProtKB-KW"/>
</dbReference>
<dbReference type="InterPro" id="IPR011011">
    <property type="entry name" value="Znf_FYVE_PHD"/>
</dbReference>
<feature type="compositionally biased region" description="Low complexity" evidence="2">
    <location>
        <begin position="264"/>
        <end position="273"/>
    </location>
</feature>
<evidence type="ECO:0000256" key="2">
    <source>
        <dbReference type="SAM" id="MobiDB-lite"/>
    </source>
</evidence>
<evidence type="ECO:0000259" key="3">
    <source>
        <dbReference type="PROSITE" id="PS50089"/>
    </source>
</evidence>
<evidence type="ECO:0000256" key="1">
    <source>
        <dbReference type="PROSITE-ProRule" id="PRU00175"/>
    </source>
</evidence>
<keyword evidence="1" id="KW-0479">Metal-binding</keyword>
<evidence type="ECO:0000313" key="4">
    <source>
        <dbReference type="EMBL" id="CED82114.1"/>
    </source>
</evidence>
<feature type="region of interest" description="Disordered" evidence="2">
    <location>
        <begin position="195"/>
        <end position="278"/>
    </location>
</feature>
<dbReference type="InterPro" id="IPR051728">
    <property type="entry name" value="RING-FYVE_E3_ubiquitin-ligase"/>
</dbReference>
<dbReference type="EMBL" id="LN483124">
    <property type="protein sequence ID" value="CED82114.1"/>
    <property type="molecule type" value="Genomic_DNA"/>
</dbReference>
<dbReference type="AlphaFoldDB" id="A0A0F7SN68"/>
<organism evidence="4">
    <name type="scientific">Phaffia rhodozyma</name>
    <name type="common">Yeast</name>
    <name type="synonym">Xanthophyllomyces dendrorhous</name>
    <dbReference type="NCBI Taxonomy" id="264483"/>
    <lineage>
        <taxon>Eukaryota</taxon>
        <taxon>Fungi</taxon>
        <taxon>Dikarya</taxon>
        <taxon>Basidiomycota</taxon>
        <taxon>Agaricomycotina</taxon>
        <taxon>Tremellomycetes</taxon>
        <taxon>Cystofilobasidiales</taxon>
        <taxon>Mrakiaceae</taxon>
        <taxon>Phaffia</taxon>
    </lineage>
</organism>
<feature type="region of interest" description="Disordered" evidence="2">
    <location>
        <begin position="345"/>
        <end position="371"/>
    </location>
</feature>
<feature type="domain" description="RING-type" evidence="3">
    <location>
        <begin position="412"/>
        <end position="451"/>
    </location>
</feature>
<feature type="compositionally biased region" description="Polar residues" evidence="2">
    <location>
        <begin position="361"/>
        <end position="371"/>
    </location>
</feature>
<dbReference type="PROSITE" id="PS50089">
    <property type="entry name" value="ZF_RING_2"/>
    <property type="match status" value="1"/>
</dbReference>
<reference evidence="4" key="1">
    <citation type="submission" date="2014-08" db="EMBL/GenBank/DDBJ databases">
        <authorList>
            <person name="Sharma Rahul"/>
            <person name="Thines Marco"/>
        </authorList>
    </citation>
    <scope>NUCLEOTIDE SEQUENCE</scope>
</reference>
<dbReference type="InterPro" id="IPR001841">
    <property type="entry name" value="Znf_RING"/>
</dbReference>
<dbReference type="PANTHER" id="PTHR14879:SF5">
    <property type="entry name" value="RING-TYPE DOMAIN-CONTAINING PROTEIN"/>
    <property type="match status" value="1"/>
</dbReference>
<keyword evidence="1" id="KW-0863">Zinc-finger</keyword>
<dbReference type="Gene3D" id="1.10.720.140">
    <property type="match status" value="1"/>
</dbReference>
<dbReference type="InterPro" id="IPR013083">
    <property type="entry name" value="Znf_RING/FYVE/PHD"/>
</dbReference>
<dbReference type="SMART" id="SM00184">
    <property type="entry name" value="RING"/>
    <property type="match status" value="1"/>
</dbReference>
<feature type="compositionally biased region" description="Low complexity" evidence="2">
    <location>
        <begin position="197"/>
        <end position="242"/>
    </location>
</feature>
<accession>A0A0F7SN68</accession>
<dbReference type="Gene3D" id="3.30.40.10">
    <property type="entry name" value="Zinc/RING finger domain, C3HC4 (zinc finger)"/>
    <property type="match status" value="1"/>
</dbReference>